<protein>
    <recommendedName>
        <fullName evidence="3">UDP-N-acetylglucosamine kinase</fullName>
    </recommendedName>
</protein>
<comment type="caution">
    <text evidence="1">The sequence shown here is derived from an EMBL/GenBank/DDBJ whole genome shotgun (WGS) entry which is preliminary data.</text>
</comment>
<dbReference type="InterPro" id="IPR027417">
    <property type="entry name" value="P-loop_NTPase"/>
</dbReference>
<organism evidence="1 2">
    <name type="scientific">Candidatus Thiomargarita nelsonii</name>
    <dbReference type="NCBI Taxonomy" id="1003181"/>
    <lineage>
        <taxon>Bacteria</taxon>
        <taxon>Pseudomonadati</taxon>
        <taxon>Pseudomonadota</taxon>
        <taxon>Gammaproteobacteria</taxon>
        <taxon>Thiotrichales</taxon>
        <taxon>Thiotrichaceae</taxon>
        <taxon>Thiomargarita</taxon>
    </lineage>
</organism>
<dbReference type="EMBL" id="JSZA02000003">
    <property type="protein sequence ID" value="KHD04765.1"/>
    <property type="molecule type" value="Genomic_DNA"/>
</dbReference>
<dbReference type="PANTHER" id="PTHR39206">
    <property type="entry name" value="SLL8004 PROTEIN"/>
    <property type="match status" value="1"/>
</dbReference>
<evidence type="ECO:0000313" key="1">
    <source>
        <dbReference type="EMBL" id="KHD04765.1"/>
    </source>
</evidence>
<dbReference type="SUPFAM" id="SSF52540">
    <property type="entry name" value="P-loop containing nucleoside triphosphate hydrolases"/>
    <property type="match status" value="1"/>
</dbReference>
<name>A0A0A6P1J7_9GAMM</name>
<reference evidence="1 2" key="1">
    <citation type="journal article" date="2016" name="Front. Microbiol.">
        <title>Single-Cell (Meta-)Genomics of a Dimorphic Candidatus Thiomargarita nelsonii Reveals Genomic Plasticity.</title>
        <authorList>
            <person name="Flood B.E."/>
            <person name="Fliss P."/>
            <person name="Jones D.S."/>
            <person name="Dick G.J."/>
            <person name="Jain S."/>
            <person name="Kaster A.K."/>
            <person name="Winkel M."/>
            <person name="Mussmann M."/>
            <person name="Bailey J."/>
        </authorList>
    </citation>
    <scope>NUCLEOTIDE SEQUENCE [LARGE SCALE GENOMIC DNA]</scope>
    <source>
        <strain evidence="1">Hydrate Ridge</strain>
    </source>
</reference>
<dbReference type="PANTHER" id="PTHR39206:SF1">
    <property type="entry name" value="SLL8004 PROTEIN"/>
    <property type="match status" value="1"/>
</dbReference>
<evidence type="ECO:0000313" key="2">
    <source>
        <dbReference type="Proteomes" id="UP000030428"/>
    </source>
</evidence>
<dbReference type="Gene3D" id="3.40.50.300">
    <property type="entry name" value="P-loop containing nucleotide triphosphate hydrolases"/>
    <property type="match status" value="1"/>
</dbReference>
<accession>A0A0A6P1J7</accession>
<sequence length="104" mass="11520">MLIYILLTMTDLYIIAGANGSGKTTFAIEFSRNNDLCFINADEIAQQLNPFDITKASVARVKCSERSLNAIMFSINRFFCRVGRGNPLWLPAQRSGGTPNPPFS</sequence>
<keyword evidence="2" id="KW-1185">Reference proteome</keyword>
<dbReference type="Proteomes" id="UP000030428">
    <property type="component" value="Unassembled WGS sequence"/>
</dbReference>
<dbReference type="AlphaFoldDB" id="A0A0A6P1J7"/>
<gene>
    <name evidence="1" type="ORF">PN36_01395</name>
</gene>
<proteinExistence type="predicted"/>
<evidence type="ECO:0008006" key="3">
    <source>
        <dbReference type="Google" id="ProtNLM"/>
    </source>
</evidence>